<keyword evidence="11 13" id="KW-0472">Membrane</keyword>
<keyword evidence="9 12" id="KW-0406">Ion transport</keyword>
<dbReference type="GO" id="GO:0045259">
    <property type="term" value="C:proton-transporting ATP synthase complex"/>
    <property type="evidence" value="ECO:0007669"/>
    <property type="project" value="UniProtKB-KW"/>
</dbReference>
<proteinExistence type="inferred from homology"/>
<keyword evidence="10 12" id="KW-0496">Mitochondrion</keyword>
<geneLocation type="mitochondrion" evidence="14"/>
<keyword evidence="4 12" id="KW-0813">Transport</keyword>
<dbReference type="AlphaFoldDB" id="A0A346RIK6"/>
<accession>A0A346RIK6</accession>
<keyword evidence="8 13" id="KW-1133">Transmembrane helix</keyword>
<evidence type="ECO:0000256" key="3">
    <source>
        <dbReference type="ARBA" id="ARBA00011291"/>
    </source>
</evidence>
<sequence>MPQMMPLNWLTLMLMFIAMFIILISINYYSFIYNNKTTLMNKKSIQINWKW</sequence>
<evidence type="ECO:0000256" key="1">
    <source>
        <dbReference type="ARBA" id="ARBA00004304"/>
    </source>
</evidence>
<evidence type="ECO:0000256" key="4">
    <source>
        <dbReference type="ARBA" id="ARBA00022448"/>
    </source>
</evidence>
<organism evidence="14">
    <name type="scientific">Tenebrionoidea sp. 15 KM-2017</name>
    <dbReference type="NCBI Taxonomy" id="2219470"/>
    <lineage>
        <taxon>Eukaryota</taxon>
        <taxon>Metazoa</taxon>
        <taxon>Ecdysozoa</taxon>
        <taxon>Arthropoda</taxon>
        <taxon>Hexapoda</taxon>
        <taxon>Insecta</taxon>
        <taxon>Pterygota</taxon>
        <taxon>Neoptera</taxon>
        <taxon>Endopterygota</taxon>
        <taxon>Coleoptera</taxon>
        <taxon>Polyphaga</taxon>
        <taxon>Cucujiformia</taxon>
    </lineage>
</organism>
<evidence type="ECO:0000256" key="8">
    <source>
        <dbReference type="ARBA" id="ARBA00022989"/>
    </source>
</evidence>
<gene>
    <name evidence="14" type="primary">atp8</name>
</gene>
<feature type="transmembrane region" description="Helical" evidence="13">
    <location>
        <begin position="12"/>
        <end position="33"/>
    </location>
</feature>
<dbReference type="InterPro" id="IPR001421">
    <property type="entry name" value="ATP8_metazoa"/>
</dbReference>
<comment type="similarity">
    <text evidence="2 12">Belongs to the ATPase protein 8 family.</text>
</comment>
<evidence type="ECO:0000256" key="9">
    <source>
        <dbReference type="ARBA" id="ARBA00023065"/>
    </source>
</evidence>
<comment type="subcellular location">
    <subcellularLocation>
        <location evidence="1 12">Mitochondrion membrane</location>
        <topology evidence="1 12">Single-pass membrane protein</topology>
    </subcellularLocation>
</comment>
<evidence type="ECO:0000256" key="10">
    <source>
        <dbReference type="ARBA" id="ARBA00023128"/>
    </source>
</evidence>
<dbReference type="Pfam" id="PF00895">
    <property type="entry name" value="ATP-synt_8"/>
    <property type="match status" value="1"/>
</dbReference>
<comment type="subunit">
    <text evidence="3">F-type ATPases have 2 components, CF(1) - the catalytic core - and CF(0) - the membrane proton channel.</text>
</comment>
<evidence type="ECO:0000256" key="12">
    <source>
        <dbReference type="RuleBase" id="RU003661"/>
    </source>
</evidence>
<evidence type="ECO:0000256" key="6">
    <source>
        <dbReference type="ARBA" id="ARBA00022692"/>
    </source>
</evidence>
<evidence type="ECO:0000313" key="14">
    <source>
        <dbReference type="EMBL" id="AXS65903.1"/>
    </source>
</evidence>
<dbReference type="EMBL" id="MG193451">
    <property type="protein sequence ID" value="AXS65903.1"/>
    <property type="molecule type" value="Genomic_DNA"/>
</dbReference>
<keyword evidence="7 12" id="KW-0375">Hydrogen ion transport</keyword>
<evidence type="ECO:0000256" key="5">
    <source>
        <dbReference type="ARBA" id="ARBA00022547"/>
    </source>
</evidence>
<name>A0A346RIK6_9CUCU</name>
<evidence type="ECO:0000256" key="11">
    <source>
        <dbReference type="ARBA" id="ARBA00023136"/>
    </source>
</evidence>
<dbReference type="GO" id="GO:0031966">
    <property type="term" value="C:mitochondrial membrane"/>
    <property type="evidence" value="ECO:0007669"/>
    <property type="project" value="UniProtKB-SubCell"/>
</dbReference>
<keyword evidence="5 12" id="KW-0138">CF(0)</keyword>
<evidence type="ECO:0000256" key="13">
    <source>
        <dbReference type="SAM" id="Phobius"/>
    </source>
</evidence>
<keyword evidence="6 12" id="KW-0812">Transmembrane</keyword>
<protein>
    <recommendedName>
        <fullName evidence="12">ATP synthase complex subunit 8</fullName>
    </recommendedName>
</protein>
<reference evidence="14" key="1">
    <citation type="journal article" date="2018" name="J. ISSAAS">
        <title>The contribution of mitochondrial metagenomics to large-scale data mining and phylogenetic analysis of Coleoptera.</title>
        <authorList>
            <person name="Miller K."/>
            <person name="Linard B."/>
            <person name="Motyka M."/>
            <person name="Bocek M."/>
            <person name="Vogler A.P."/>
        </authorList>
    </citation>
    <scope>NUCLEOTIDE SEQUENCE</scope>
</reference>
<evidence type="ECO:0000256" key="7">
    <source>
        <dbReference type="ARBA" id="ARBA00022781"/>
    </source>
</evidence>
<dbReference type="GO" id="GO:0015078">
    <property type="term" value="F:proton transmembrane transporter activity"/>
    <property type="evidence" value="ECO:0007669"/>
    <property type="project" value="InterPro"/>
</dbReference>
<evidence type="ECO:0000256" key="2">
    <source>
        <dbReference type="ARBA" id="ARBA00008892"/>
    </source>
</evidence>
<dbReference type="GO" id="GO:0015986">
    <property type="term" value="P:proton motive force-driven ATP synthesis"/>
    <property type="evidence" value="ECO:0007669"/>
    <property type="project" value="InterPro"/>
</dbReference>